<protein>
    <submittedName>
        <fullName evidence="2">Uncharacterized protein</fullName>
    </submittedName>
</protein>
<proteinExistence type="predicted"/>
<name>A0A0B7MYE8_9FUNG</name>
<organism evidence="2 3">
    <name type="scientific">Parasitella parasitica</name>
    <dbReference type="NCBI Taxonomy" id="35722"/>
    <lineage>
        <taxon>Eukaryota</taxon>
        <taxon>Fungi</taxon>
        <taxon>Fungi incertae sedis</taxon>
        <taxon>Mucoromycota</taxon>
        <taxon>Mucoromycotina</taxon>
        <taxon>Mucoromycetes</taxon>
        <taxon>Mucorales</taxon>
        <taxon>Mucorineae</taxon>
        <taxon>Mucoraceae</taxon>
        <taxon>Parasitella</taxon>
    </lineage>
</organism>
<keyword evidence="3" id="KW-1185">Reference proteome</keyword>
<feature type="compositionally biased region" description="Basic residues" evidence="1">
    <location>
        <begin position="22"/>
        <end position="40"/>
    </location>
</feature>
<dbReference type="Proteomes" id="UP000054107">
    <property type="component" value="Unassembled WGS sequence"/>
</dbReference>
<reference evidence="2 3" key="1">
    <citation type="submission" date="2014-09" db="EMBL/GenBank/DDBJ databases">
        <authorList>
            <person name="Ellenberger Sabrina"/>
        </authorList>
    </citation>
    <scope>NUCLEOTIDE SEQUENCE [LARGE SCALE GENOMIC DNA]</scope>
    <source>
        <strain evidence="2 3">CBS 412.66</strain>
    </source>
</reference>
<dbReference type="EMBL" id="LN725636">
    <property type="protein sequence ID" value="CEP11036.1"/>
    <property type="molecule type" value="Genomic_DNA"/>
</dbReference>
<evidence type="ECO:0000313" key="3">
    <source>
        <dbReference type="Proteomes" id="UP000054107"/>
    </source>
</evidence>
<dbReference type="OrthoDB" id="2289822at2759"/>
<dbReference type="STRING" id="35722.A0A0B7MYE8"/>
<accession>A0A0B7MYE8</accession>
<dbReference type="AlphaFoldDB" id="A0A0B7MYE8"/>
<evidence type="ECO:0000256" key="1">
    <source>
        <dbReference type="SAM" id="MobiDB-lite"/>
    </source>
</evidence>
<evidence type="ECO:0000313" key="2">
    <source>
        <dbReference type="EMBL" id="CEP11036.1"/>
    </source>
</evidence>
<sequence length="487" mass="55596">MKDKKKHRRDHQRRFMLEQLARRRKSVQRNQSSRHPHTKTYSHNGHHEDKTTAFSDRQINRGYGSHSDENDDSNFDAYDDFDGYENLDEQVDQKNAICSVVDVIPLLDSKAEELHNIFIEDKVKNSTANKIVKWFDRSYPNKYNFEHNSLILPYQFFFKTLDETPLPSVYQVDTLFRKDAPYAPYTVDCCQKACYAFQNTDESVCPECGSERYLQYLVKDLQDLATNGICVEAGGKVISFKAHLLGSFGDIPSVAEVNFLNSHSSKLGCRFCTFEDYCINHVVCFGDAANDDSKPVREIKIQEYKNGSPSVGVKKPSLFRHLPSFIHPSFVGLDEFHLFGQNMGPQIKKFFSSIKDSVYYLKPKICDEIGDCLAENSATMPLIFEGILIDVFSSGSRARGVDWLLFLKYFVGTVLVDYVGYKSKISQQEVVAEAKKALQAVSLICSICLQHFSPSTSTTWFILSPSSRKWALCPKSVADLWKEEYSL</sequence>
<gene>
    <name evidence="2" type="primary">PARPA_04837.1 scaffold 15694</name>
</gene>
<feature type="region of interest" description="Disordered" evidence="1">
    <location>
        <begin position="1"/>
        <end position="50"/>
    </location>
</feature>
<feature type="compositionally biased region" description="Basic residues" evidence="1">
    <location>
        <begin position="1"/>
        <end position="14"/>
    </location>
</feature>